<name>A0A0E9XCS9_ANGAN</name>
<reference evidence="1" key="2">
    <citation type="journal article" date="2015" name="Fish Shellfish Immunol.">
        <title>Early steps in the European eel (Anguilla anguilla)-Vibrio vulnificus interaction in the gills: Role of the RtxA13 toxin.</title>
        <authorList>
            <person name="Callol A."/>
            <person name="Pajuelo D."/>
            <person name="Ebbesson L."/>
            <person name="Teles M."/>
            <person name="MacKenzie S."/>
            <person name="Amaro C."/>
        </authorList>
    </citation>
    <scope>NUCLEOTIDE SEQUENCE</scope>
</reference>
<protein>
    <submittedName>
        <fullName evidence="1">Uncharacterized protein</fullName>
    </submittedName>
</protein>
<sequence>MAPSRLPLYAVWAG</sequence>
<evidence type="ECO:0000313" key="1">
    <source>
        <dbReference type="EMBL" id="JAH99483.1"/>
    </source>
</evidence>
<dbReference type="EMBL" id="GBXM01009094">
    <property type="protein sequence ID" value="JAH99483.1"/>
    <property type="molecule type" value="Transcribed_RNA"/>
</dbReference>
<reference evidence="1" key="1">
    <citation type="submission" date="2014-11" db="EMBL/GenBank/DDBJ databases">
        <authorList>
            <person name="Amaro Gonzalez C."/>
        </authorList>
    </citation>
    <scope>NUCLEOTIDE SEQUENCE</scope>
</reference>
<organism evidence="1">
    <name type="scientific">Anguilla anguilla</name>
    <name type="common">European freshwater eel</name>
    <name type="synonym">Muraena anguilla</name>
    <dbReference type="NCBI Taxonomy" id="7936"/>
    <lineage>
        <taxon>Eukaryota</taxon>
        <taxon>Metazoa</taxon>
        <taxon>Chordata</taxon>
        <taxon>Craniata</taxon>
        <taxon>Vertebrata</taxon>
        <taxon>Euteleostomi</taxon>
        <taxon>Actinopterygii</taxon>
        <taxon>Neopterygii</taxon>
        <taxon>Teleostei</taxon>
        <taxon>Anguilliformes</taxon>
        <taxon>Anguillidae</taxon>
        <taxon>Anguilla</taxon>
    </lineage>
</organism>
<proteinExistence type="predicted"/>
<accession>A0A0E9XCS9</accession>